<evidence type="ECO:0000313" key="2">
    <source>
        <dbReference type="Proteomes" id="UP000037035"/>
    </source>
</evidence>
<reference evidence="1 2" key="1">
    <citation type="submission" date="2015-08" db="EMBL/GenBank/DDBJ databases">
        <title>Next Generation Sequencing and Analysis of the Genome of Puccinia sorghi L Schw, the Causal Agent of Maize Common Rust.</title>
        <authorList>
            <person name="Rochi L."/>
            <person name="Burguener G."/>
            <person name="Darino M."/>
            <person name="Turjanski A."/>
            <person name="Kreff E."/>
            <person name="Dieguez M.J."/>
            <person name="Sacco F."/>
        </authorList>
    </citation>
    <scope>NUCLEOTIDE SEQUENCE [LARGE SCALE GENOMIC DNA]</scope>
    <source>
        <strain evidence="1 2">RO10H11247</strain>
    </source>
</reference>
<gene>
    <name evidence="1" type="ORF">VP01_1207g3</name>
</gene>
<name>A0A0L6VRV6_9BASI</name>
<dbReference type="Proteomes" id="UP000037035">
    <property type="component" value="Unassembled WGS sequence"/>
</dbReference>
<dbReference type="VEuPathDB" id="FungiDB:VP01_1207g3"/>
<dbReference type="EMBL" id="LAVV01002310">
    <property type="protein sequence ID" value="KNZ62920.1"/>
    <property type="molecule type" value="Genomic_DNA"/>
</dbReference>
<sequence>MSVATHEDCNKIMEQMKNGTKSKLKKRTWSVVHSRHNGPISFEVEVTSFEDFQSKDNHQVLALKPSSGTGALFAAPNMPRRTAEKFSFLTNSVTGSMWHQKERKWKISSLPKPCAMRQSRTPCLKSAKAMMKTPMKTIPKKDLCETLDHNTTQYSLILPTQKATFSSNLILVLNGPRPLKDGASINSPTSSLPFISATGAKWARLRNHSNEKPENNCCMEAPIASPPKKYDIEDYLDFLGIRYKEHTLEILLKNGFHSHKDLGITLGLVTRLFDNVLKYKLCS</sequence>
<keyword evidence="2" id="KW-1185">Reference proteome</keyword>
<organism evidence="1 2">
    <name type="scientific">Puccinia sorghi</name>
    <dbReference type="NCBI Taxonomy" id="27349"/>
    <lineage>
        <taxon>Eukaryota</taxon>
        <taxon>Fungi</taxon>
        <taxon>Dikarya</taxon>
        <taxon>Basidiomycota</taxon>
        <taxon>Pucciniomycotina</taxon>
        <taxon>Pucciniomycetes</taxon>
        <taxon>Pucciniales</taxon>
        <taxon>Pucciniaceae</taxon>
        <taxon>Puccinia</taxon>
    </lineage>
</organism>
<protein>
    <submittedName>
        <fullName evidence="1">Uncharacterized protein</fullName>
    </submittedName>
</protein>
<dbReference type="AlphaFoldDB" id="A0A0L6VRV6"/>
<proteinExistence type="predicted"/>
<accession>A0A0L6VRV6</accession>
<comment type="caution">
    <text evidence="1">The sequence shown here is derived from an EMBL/GenBank/DDBJ whole genome shotgun (WGS) entry which is preliminary data.</text>
</comment>
<evidence type="ECO:0000313" key="1">
    <source>
        <dbReference type="EMBL" id="KNZ62920.1"/>
    </source>
</evidence>